<proteinExistence type="predicted"/>
<evidence type="ECO:0000313" key="5">
    <source>
        <dbReference type="Proteomes" id="UP001623592"/>
    </source>
</evidence>
<dbReference type="SUPFAM" id="SSF100950">
    <property type="entry name" value="NagB/RpiA/CoA transferase-like"/>
    <property type="match status" value="1"/>
</dbReference>
<dbReference type="InterPro" id="IPR006148">
    <property type="entry name" value="Glc/Gal-6P_isomerase"/>
</dbReference>
<dbReference type="EMBL" id="JBJIAA010000019">
    <property type="protein sequence ID" value="MFL0252642.1"/>
    <property type="molecule type" value="Genomic_DNA"/>
</dbReference>
<dbReference type="InterPro" id="IPR018321">
    <property type="entry name" value="Glucosamine6P_isomerase_CS"/>
</dbReference>
<keyword evidence="5" id="KW-1185">Reference proteome</keyword>
<keyword evidence="2" id="KW-0119">Carbohydrate metabolism</keyword>
<evidence type="ECO:0000256" key="2">
    <source>
        <dbReference type="ARBA" id="ARBA00023277"/>
    </source>
</evidence>
<dbReference type="RefSeq" id="WP_406789299.1">
    <property type="nucleotide sequence ID" value="NZ_JBJIAA010000019.1"/>
</dbReference>
<comment type="caution">
    <text evidence="4">The sequence shown here is derived from an EMBL/GenBank/DDBJ whole genome shotgun (WGS) entry which is preliminary data.</text>
</comment>
<reference evidence="4 5" key="1">
    <citation type="submission" date="2024-11" db="EMBL/GenBank/DDBJ databases">
        <authorList>
            <person name="Heng Y.C."/>
            <person name="Lim A.C.H."/>
            <person name="Lee J.K.Y."/>
            <person name="Kittelmann S."/>
        </authorList>
    </citation>
    <scope>NUCLEOTIDE SEQUENCE [LARGE SCALE GENOMIC DNA]</scope>
    <source>
        <strain evidence="4 5">WILCCON 0114</strain>
    </source>
</reference>
<evidence type="ECO:0000313" key="4">
    <source>
        <dbReference type="EMBL" id="MFL0252642.1"/>
    </source>
</evidence>
<organism evidence="4 5">
    <name type="scientific">Clostridium neuense</name>
    <dbReference type="NCBI Taxonomy" id="1728934"/>
    <lineage>
        <taxon>Bacteria</taxon>
        <taxon>Bacillati</taxon>
        <taxon>Bacillota</taxon>
        <taxon>Clostridia</taxon>
        <taxon>Eubacteriales</taxon>
        <taxon>Clostridiaceae</taxon>
        <taxon>Clostridium</taxon>
    </lineage>
</organism>
<dbReference type="PANTHER" id="PTHR11280">
    <property type="entry name" value="GLUCOSAMINE-6-PHOSPHATE ISOMERASE"/>
    <property type="match status" value="1"/>
</dbReference>
<sequence length="240" mass="26883">MKKGIELVEAENYEKLSEISAEAMVKCVKEKPNALFCLASGGSPTLAYKLFIERVIKENIDISKLRILKLDDWFGVEAEDPCTSEFYVRKNFLEPLSISAENYIGFNSGAEDGQSECKKIDEFLKEYGPIDLCILGLGKNGHLGLNEPREYLEPFSHVVKIDSKTKTHDMLKATNVSINYGITIGVSQIMASEKILFIVAGDEKTEAFNGFLEKKVRCSLPASILWLHPNTLCVFESRCK</sequence>
<evidence type="ECO:0000259" key="3">
    <source>
        <dbReference type="Pfam" id="PF01182"/>
    </source>
</evidence>
<name>A0ABW8TJF1_9CLOT</name>
<dbReference type="InterPro" id="IPR004547">
    <property type="entry name" value="Glucosamine6P_isomerase"/>
</dbReference>
<dbReference type="PANTHER" id="PTHR11280:SF5">
    <property type="entry name" value="GLUCOSAMINE-6-PHOSPHATE ISOMERASE"/>
    <property type="match status" value="1"/>
</dbReference>
<dbReference type="GO" id="GO:0017057">
    <property type="term" value="F:6-phosphogluconolactonase activity"/>
    <property type="evidence" value="ECO:0007669"/>
    <property type="project" value="UniProtKB-EC"/>
</dbReference>
<dbReference type="Proteomes" id="UP001623592">
    <property type="component" value="Unassembled WGS sequence"/>
</dbReference>
<feature type="domain" description="Glucosamine/galactosamine-6-phosphate isomerase" evidence="3">
    <location>
        <begin position="13"/>
        <end position="225"/>
    </location>
</feature>
<protein>
    <submittedName>
        <fullName evidence="4">6-phosphogluconolactonase</fullName>
        <ecNumber evidence="4">3.1.1.31</ecNumber>
    </submittedName>
</protein>
<gene>
    <name evidence="4" type="ORF">ACJDT4_19695</name>
</gene>
<dbReference type="EC" id="3.1.1.31" evidence="4"/>
<accession>A0ABW8TJF1</accession>
<dbReference type="Gene3D" id="3.40.50.1360">
    <property type="match status" value="1"/>
</dbReference>
<evidence type="ECO:0000256" key="1">
    <source>
        <dbReference type="ARBA" id="ARBA00022801"/>
    </source>
</evidence>
<dbReference type="InterPro" id="IPR037171">
    <property type="entry name" value="NagB/RpiA_transferase-like"/>
</dbReference>
<keyword evidence="1 4" id="KW-0378">Hydrolase</keyword>
<dbReference type="PROSITE" id="PS01161">
    <property type="entry name" value="GLC_GALNAC_ISOMERASE"/>
    <property type="match status" value="1"/>
</dbReference>
<dbReference type="Pfam" id="PF01182">
    <property type="entry name" value="Glucosamine_iso"/>
    <property type="match status" value="1"/>
</dbReference>